<feature type="transmembrane region" description="Helical" evidence="1">
    <location>
        <begin position="44"/>
        <end position="64"/>
    </location>
</feature>
<evidence type="ECO:0000313" key="4">
    <source>
        <dbReference type="Proteomes" id="UP000269438"/>
    </source>
</evidence>
<keyword evidence="1" id="KW-1133">Transmembrane helix</keyword>
<dbReference type="PROSITE" id="PS51257">
    <property type="entry name" value="PROKAR_LIPOPROTEIN"/>
    <property type="match status" value="1"/>
</dbReference>
<sequence length="430" mass="47700">MTQVRKLAGTGAAARGDLVTLFLFFAGCGAGGILTSQFSRAVEIGVVVFVSCGLLYILTAGTYVGRHHIVVVNLPVVRAVRTAEVTEILVLRTNVTWIVHGSWWIDRIVLDCGPGRRNVRFDVRPRASQRAVARVALVCTNLWRSEADPLRVSMRYGGESRYGSPVRAVLTVGNPGASWNRVSPERDSLTVRQLNPDEELGEKFTDLSDTRADALAREIVTEFDPNHRTWTELTRRRRADERGLGVEPALLPRMETVAAGVLPHRGSVLALYQSLGLLRIRHRVSARMLLFREPSIRRVSGVLQERGLALALTRSTRMLPDGSLHLGREDVTLLDENYLTRETMLTLKKLAREYGWWTLLSRRLRRTRPENLGLLALFSALSGDVGVSLVIVPLGISSSGVRLRALGSGPDLPLRIVCALVRIETVRSIW</sequence>
<dbReference type="Proteomes" id="UP000269438">
    <property type="component" value="Unassembled WGS sequence"/>
</dbReference>
<feature type="transmembrane region" description="Helical" evidence="1">
    <location>
        <begin position="372"/>
        <end position="396"/>
    </location>
</feature>
<reference evidence="2 4" key="1">
    <citation type="submission" date="2018-10" db="EMBL/GenBank/DDBJ databases">
        <authorList>
            <person name="Li J."/>
        </authorList>
    </citation>
    <scope>NUCLEOTIDE SEQUENCE [LARGE SCALE GENOMIC DNA]</scope>
    <source>
        <strain evidence="2 4">JCM 11654</strain>
    </source>
</reference>
<feature type="transmembrane region" description="Helical" evidence="1">
    <location>
        <begin position="21"/>
        <end position="38"/>
    </location>
</feature>
<evidence type="ECO:0000256" key="1">
    <source>
        <dbReference type="SAM" id="Phobius"/>
    </source>
</evidence>
<dbReference type="AlphaFoldDB" id="A0A3L7AKD7"/>
<protein>
    <submittedName>
        <fullName evidence="2">Uncharacterized protein</fullName>
    </submittedName>
</protein>
<dbReference type="EMBL" id="RCUY01000001">
    <property type="protein sequence ID" value="RLP84664.1"/>
    <property type="molecule type" value="Genomic_DNA"/>
</dbReference>
<keyword evidence="1" id="KW-0812">Transmembrane</keyword>
<accession>A0A3L7AKD7</accession>
<gene>
    <name evidence="3" type="ORF">D9V34_01295</name>
    <name evidence="2" type="ORF">D9V34_13590</name>
</gene>
<keyword evidence="4" id="KW-1185">Reference proteome</keyword>
<dbReference type="EMBL" id="RCUY01000011">
    <property type="protein sequence ID" value="RLP80879.1"/>
    <property type="molecule type" value="Genomic_DNA"/>
</dbReference>
<comment type="caution">
    <text evidence="2">The sequence shown here is derived from an EMBL/GenBank/DDBJ whole genome shotgun (WGS) entry which is preliminary data.</text>
</comment>
<evidence type="ECO:0000313" key="3">
    <source>
        <dbReference type="EMBL" id="RLP84664.1"/>
    </source>
</evidence>
<evidence type="ECO:0000313" key="2">
    <source>
        <dbReference type="EMBL" id="RLP80879.1"/>
    </source>
</evidence>
<organism evidence="2 4">
    <name type="scientific">Mycetocola lacteus</name>
    <dbReference type="NCBI Taxonomy" id="76637"/>
    <lineage>
        <taxon>Bacteria</taxon>
        <taxon>Bacillati</taxon>
        <taxon>Actinomycetota</taxon>
        <taxon>Actinomycetes</taxon>
        <taxon>Micrococcales</taxon>
        <taxon>Microbacteriaceae</taxon>
        <taxon>Mycetocola</taxon>
    </lineage>
</organism>
<name>A0A3L7AKD7_9MICO</name>
<proteinExistence type="predicted"/>
<keyword evidence="1" id="KW-0472">Membrane</keyword>